<feature type="transmembrane region" description="Helical" evidence="1">
    <location>
        <begin position="84"/>
        <end position="107"/>
    </location>
</feature>
<gene>
    <name evidence="2" type="ORF">B0J11DRAFT_580099</name>
</gene>
<dbReference type="AlphaFoldDB" id="A0A9P9DUL4"/>
<keyword evidence="1" id="KW-1133">Transmembrane helix</keyword>
<dbReference type="OrthoDB" id="10472726at2759"/>
<evidence type="ECO:0000256" key="1">
    <source>
        <dbReference type="SAM" id="Phobius"/>
    </source>
</evidence>
<keyword evidence="1" id="KW-0812">Transmembrane</keyword>
<sequence length="228" mass="24715">MSIRQKFKHRSSDISWTLAYALYLLASIGLIIASEITVKYGGRFFGDPNAVIPTKHGEEPAADPAAEQTLLRAQREVALARNGVVGSVGIAVGSVTLILILAVFAAHQWLDYCGHKRDATNEYRHRENLTIATTFLNVVLLCGNAALTAGFSLSADAIRLHTEVNQSSAPNYLIGCAVMSALSCSTAGLTIVVDVFKCRRHYKAVESEEQEFGADETVALETESTERK</sequence>
<accession>A0A9P9DUL4</accession>
<proteinExistence type="predicted"/>
<name>A0A9P9DUL4_9PLEO</name>
<evidence type="ECO:0000313" key="3">
    <source>
        <dbReference type="Proteomes" id="UP000700596"/>
    </source>
</evidence>
<keyword evidence="1" id="KW-0472">Membrane</keyword>
<feature type="transmembrane region" description="Helical" evidence="1">
    <location>
        <begin position="172"/>
        <end position="193"/>
    </location>
</feature>
<dbReference type="EMBL" id="JAGMWT010000007">
    <property type="protein sequence ID" value="KAH7125558.1"/>
    <property type="molecule type" value="Genomic_DNA"/>
</dbReference>
<reference evidence="2" key="1">
    <citation type="journal article" date="2021" name="Nat. Commun.">
        <title>Genetic determinants of endophytism in the Arabidopsis root mycobiome.</title>
        <authorList>
            <person name="Mesny F."/>
            <person name="Miyauchi S."/>
            <person name="Thiergart T."/>
            <person name="Pickel B."/>
            <person name="Atanasova L."/>
            <person name="Karlsson M."/>
            <person name="Huettel B."/>
            <person name="Barry K.W."/>
            <person name="Haridas S."/>
            <person name="Chen C."/>
            <person name="Bauer D."/>
            <person name="Andreopoulos W."/>
            <person name="Pangilinan J."/>
            <person name="LaButti K."/>
            <person name="Riley R."/>
            <person name="Lipzen A."/>
            <person name="Clum A."/>
            <person name="Drula E."/>
            <person name="Henrissat B."/>
            <person name="Kohler A."/>
            <person name="Grigoriev I.V."/>
            <person name="Martin F.M."/>
            <person name="Hacquard S."/>
        </authorList>
    </citation>
    <scope>NUCLEOTIDE SEQUENCE</scope>
    <source>
        <strain evidence="2">MPI-CAGE-CH-0243</strain>
    </source>
</reference>
<feature type="transmembrane region" description="Helical" evidence="1">
    <location>
        <begin position="20"/>
        <end position="38"/>
    </location>
</feature>
<protein>
    <submittedName>
        <fullName evidence="2">Uncharacterized protein</fullName>
    </submittedName>
</protein>
<evidence type="ECO:0000313" key="2">
    <source>
        <dbReference type="EMBL" id="KAH7125558.1"/>
    </source>
</evidence>
<comment type="caution">
    <text evidence="2">The sequence shown here is derived from an EMBL/GenBank/DDBJ whole genome shotgun (WGS) entry which is preliminary data.</text>
</comment>
<dbReference type="Proteomes" id="UP000700596">
    <property type="component" value="Unassembled WGS sequence"/>
</dbReference>
<feature type="transmembrane region" description="Helical" evidence="1">
    <location>
        <begin position="128"/>
        <end position="152"/>
    </location>
</feature>
<keyword evidence="3" id="KW-1185">Reference proteome</keyword>
<organism evidence="2 3">
    <name type="scientific">Dendryphion nanum</name>
    <dbReference type="NCBI Taxonomy" id="256645"/>
    <lineage>
        <taxon>Eukaryota</taxon>
        <taxon>Fungi</taxon>
        <taxon>Dikarya</taxon>
        <taxon>Ascomycota</taxon>
        <taxon>Pezizomycotina</taxon>
        <taxon>Dothideomycetes</taxon>
        <taxon>Pleosporomycetidae</taxon>
        <taxon>Pleosporales</taxon>
        <taxon>Torulaceae</taxon>
        <taxon>Dendryphion</taxon>
    </lineage>
</organism>